<dbReference type="GO" id="GO:0016853">
    <property type="term" value="F:isomerase activity"/>
    <property type="evidence" value="ECO:0007669"/>
    <property type="project" value="UniProtKB-KW"/>
</dbReference>
<keyword evidence="1" id="KW-0413">Isomerase</keyword>
<feature type="non-terminal residue" evidence="1">
    <location>
        <position position="87"/>
    </location>
</feature>
<accession>K1TUW8</accession>
<evidence type="ECO:0000313" key="1">
    <source>
        <dbReference type="EMBL" id="EKC73573.1"/>
    </source>
</evidence>
<protein>
    <submittedName>
        <fullName evidence="1">DNA topoisomerase III</fullName>
    </submittedName>
</protein>
<proteinExistence type="predicted"/>
<gene>
    <name evidence="1" type="ORF">LEA_06156</name>
</gene>
<organism evidence="1">
    <name type="scientific">human gut metagenome</name>
    <dbReference type="NCBI Taxonomy" id="408170"/>
    <lineage>
        <taxon>unclassified sequences</taxon>
        <taxon>metagenomes</taxon>
        <taxon>organismal metagenomes</taxon>
    </lineage>
</organism>
<dbReference type="AlphaFoldDB" id="K1TUW8"/>
<comment type="caution">
    <text evidence="1">The sequence shown here is derived from an EMBL/GenBank/DDBJ whole genome shotgun (WGS) entry which is preliminary data.</text>
</comment>
<dbReference type="EMBL" id="AJWY01004019">
    <property type="protein sequence ID" value="EKC73573.1"/>
    <property type="molecule type" value="Genomic_DNA"/>
</dbReference>
<sequence>MVGKCPRCGAEVTESPKGFFCENRACSFVLWKNSRFFTAKKKVLTKSLAAALLENGRAPLKGCYSEKTGKTYDASVLLEDDGQRTGY</sequence>
<name>K1TUW8_9ZZZZ</name>
<reference evidence="1" key="1">
    <citation type="journal article" date="2013" name="Environ. Microbiol.">
        <title>Microbiota from the distal guts of lean and obese adolescents exhibit partial functional redundancy besides clear differences in community structure.</title>
        <authorList>
            <person name="Ferrer M."/>
            <person name="Ruiz A."/>
            <person name="Lanza F."/>
            <person name="Haange S.B."/>
            <person name="Oberbach A."/>
            <person name="Till H."/>
            <person name="Bargiela R."/>
            <person name="Campoy C."/>
            <person name="Segura M.T."/>
            <person name="Richter M."/>
            <person name="von Bergen M."/>
            <person name="Seifert J."/>
            <person name="Suarez A."/>
        </authorList>
    </citation>
    <scope>NUCLEOTIDE SEQUENCE</scope>
</reference>